<dbReference type="InterPro" id="IPR012245">
    <property type="entry name" value="MoaB"/>
</dbReference>
<proteinExistence type="inferred from homology"/>
<dbReference type="PIRSF" id="PIRSF006443">
    <property type="entry name" value="MoaB"/>
    <property type="match status" value="1"/>
</dbReference>
<dbReference type="NCBIfam" id="TIGR00177">
    <property type="entry name" value="molyb_syn"/>
    <property type="match status" value="1"/>
</dbReference>
<gene>
    <name evidence="8" type="primary">moaB</name>
    <name evidence="8" type="ORF">Mcate_02554</name>
</gene>
<comment type="caution">
    <text evidence="8">The sequence shown here is derived from an EMBL/GenBank/DDBJ whole genome shotgun (WGS) entry which is preliminary data.</text>
</comment>
<dbReference type="RefSeq" id="WP_119361810.1">
    <property type="nucleotide sequence ID" value="NZ_JBHSXZ010000031.1"/>
</dbReference>
<evidence type="ECO:0000313" key="8">
    <source>
        <dbReference type="EMBL" id="RIH74792.1"/>
    </source>
</evidence>
<evidence type="ECO:0000256" key="1">
    <source>
        <dbReference type="ARBA" id="ARBA00003487"/>
    </source>
</evidence>
<sequence>MSESTAKHKEIARAKGPVRLAIVTVSDTRTPETDTNYHYLKPEIEALGHQVVGYRIIKDEPDQVAAALEEMVQAGAQIILFNGGTGIAPRDTTYDVLARKIEKPMPGFGELFRMLSYNEVGAAAMLSRATAGTYRRKVVFSTPGSPNAVKVAWEKLIKPELEHLAWEVAR</sequence>
<dbReference type="PANTHER" id="PTHR43232:SF2">
    <property type="entry name" value="MOLYBDENUM COFACTOR BIOSYNTHESIS PROTEIN B"/>
    <property type="match status" value="1"/>
</dbReference>
<evidence type="ECO:0000256" key="4">
    <source>
        <dbReference type="ARBA" id="ARBA00015262"/>
    </source>
</evidence>
<dbReference type="InterPro" id="IPR001453">
    <property type="entry name" value="MoaB/Mog_dom"/>
</dbReference>
<evidence type="ECO:0000256" key="6">
    <source>
        <dbReference type="PIRNR" id="PIRNR006443"/>
    </source>
</evidence>
<feature type="domain" description="MoaB/Mog" evidence="7">
    <location>
        <begin position="21"/>
        <end position="164"/>
    </location>
</feature>
<evidence type="ECO:0000256" key="3">
    <source>
        <dbReference type="ARBA" id="ARBA00006112"/>
    </source>
</evidence>
<dbReference type="InterPro" id="IPR008284">
    <property type="entry name" value="MoCF_biosynth_CS"/>
</dbReference>
<evidence type="ECO:0000259" key="7">
    <source>
        <dbReference type="SMART" id="SM00852"/>
    </source>
</evidence>
<dbReference type="Gene3D" id="3.40.980.10">
    <property type="entry name" value="MoaB/Mog-like domain"/>
    <property type="match status" value="1"/>
</dbReference>
<dbReference type="Pfam" id="PF00994">
    <property type="entry name" value="MoCF_biosynth"/>
    <property type="match status" value="1"/>
</dbReference>
<evidence type="ECO:0000313" key="9">
    <source>
        <dbReference type="Proteomes" id="UP000266089"/>
    </source>
</evidence>
<comment type="pathway">
    <text evidence="2 6">Cofactor biosynthesis; molybdopterin biosynthesis.</text>
</comment>
<dbReference type="Proteomes" id="UP000266089">
    <property type="component" value="Unassembled WGS sequence"/>
</dbReference>
<dbReference type="PROSITE" id="PS01078">
    <property type="entry name" value="MOCF_BIOSYNTHESIS_1"/>
    <property type="match status" value="1"/>
</dbReference>
<keyword evidence="5 6" id="KW-0501">Molybdenum cofactor biosynthesis</keyword>
<dbReference type="SMART" id="SM00852">
    <property type="entry name" value="MoCF_biosynth"/>
    <property type="match status" value="1"/>
</dbReference>
<accession>A0A399DXT6</accession>
<dbReference type="GO" id="GO:0006777">
    <property type="term" value="P:Mo-molybdopterin cofactor biosynthetic process"/>
    <property type="evidence" value="ECO:0007669"/>
    <property type="project" value="UniProtKB-UniRule"/>
</dbReference>
<dbReference type="UniPathway" id="UPA00344"/>
<dbReference type="FunFam" id="3.40.980.10:FF:000006">
    <property type="entry name" value="Molybdenum cofactor biosynthesis protein B"/>
    <property type="match status" value="1"/>
</dbReference>
<dbReference type="CDD" id="cd00886">
    <property type="entry name" value="MogA_MoaB"/>
    <property type="match status" value="1"/>
</dbReference>
<dbReference type="InterPro" id="IPR036425">
    <property type="entry name" value="MoaB/Mog-like_dom_sf"/>
</dbReference>
<name>A0A399DXT6_9DEIN</name>
<dbReference type="OrthoDB" id="9784492at2"/>
<organism evidence="8 9">
    <name type="scientific">Meiothermus taiwanensis</name>
    <dbReference type="NCBI Taxonomy" id="172827"/>
    <lineage>
        <taxon>Bacteria</taxon>
        <taxon>Thermotogati</taxon>
        <taxon>Deinococcota</taxon>
        <taxon>Deinococci</taxon>
        <taxon>Thermales</taxon>
        <taxon>Thermaceae</taxon>
        <taxon>Meiothermus</taxon>
    </lineage>
</organism>
<dbReference type="PANTHER" id="PTHR43232">
    <property type="entry name" value="MOLYBDENUM COFACTOR BIOSYNTHESIS PROTEIN B"/>
    <property type="match status" value="1"/>
</dbReference>
<dbReference type="AlphaFoldDB" id="A0A399DXT6"/>
<evidence type="ECO:0000256" key="2">
    <source>
        <dbReference type="ARBA" id="ARBA00005046"/>
    </source>
</evidence>
<protein>
    <recommendedName>
        <fullName evidence="4 6">Molybdenum cofactor biosynthesis protein B</fullName>
    </recommendedName>
</protein>
<dbReference type="SUPFAM" id="SSF53218">
    <property type="entry name" value="Molybdenum cofactor biosynthesis proteins"/>
    <property type="match status" value="1"/>
</dbReference>
<dbReference type="EMBL" id="QWKX01000093">
    <property type="protein sequence ID" value="RIH74792.1"/>
    <property type="molecule type" value="Genomic_DNA"/>
</dbReference>
<reference evidence="8 9" key="1">
    <citation type="submission" date="2018-08" db="EMBL/GenBank/DDBJ databases">
        <title>Meiothermus cateniformans JCM 15151 genome sequencing project.</title>
        <authorList>
            <person name="Da Costa M.S."/>
            <person name="Albuquerque L."/>
            <person name="Raposo P."/>
            <person name="Froufe H.J.C."/>
            <person name="Barroso C.S."/>
            <person name="Egas C."/>
        </authorList>
    </citation>
    <scope>NUCLEOTIDE SEQUENCE [LARGE SCALE GENOMIC DNA]</scope>
    <source>
        <strain evidence="8 9">JCM 15151</strain>
    </source>
</reference>
<evidence type="ECO:0000256" key="5">
    <source>
        <dbReference type="ARBA" id="ARBA00023150"/>
    </source>
</evidence>
<comment type="similarity">
    <text evidence="3 6">Belongs to the MoaB/Mog family.</text>
</comment>
<dbReference type="GO" id="GO:0005829">
    <property type="term" value="C:cytosol"/>
    <property type="evidence" value="ECO:0007669"/>
    <property type="project" value="TreeGrafter"/>
</dbReference>
<comment type="function">
    <text evidence="1 6">May be involved in the biosynthesis of molybdopterin.</text>
</comment>